<dbReference type="WBParaSite" id="PDA_v2.g11885.t1">
    <property type="protein sequence ID" value="PDA_v2.g11885.t1"/>
    <property type="gene ID" value="PDA_v2.g11885"/>
</dbReference>
<evidence type="ECO:0000313" key="1">
    <source>
        <dbReference type="Proteomes" id="UP000887578"/>
    </source>
</evidence>
<organism evidence="1 2">
    <name type="scientific">Panagrolaimus davidi</name>
    <dbReference type="NCBI Taxonomy" id="227884"/>
    <lineage>
        <taxon>Eukaryota</taxon>
        <taxon>Metazoa</taxon>
        <taxon>Ecdysozoa</taxon>
        <taxon>Nematoda</taxon>
        <taxon>Chromadorea</taxon>
        <taxon>Rhabditida</taxon>
        <taxon>Tylenchina</taxon>
        <taxon>Panagrolaimomorpha</taxon>
        <taxon>Panagrolaimoidea</taxon>
        <taxon>Panagrolaimidae</taxon>
        <taxon>Panagrolaimus</taxon>
    </lineage>
</organism>
<sequence>MIILKETYDKCCPSYKEAVDKLEIKIAQINSSNVNAVTKFEKLYDAVMDFSKSYLTPREYWNHIMESIT</sequence>
<protein>
    <submittedName>
        <fullName evidence="2">Uncharacterized protein</fullName>
    </submittedName>
</protein>
<name>A0A914P237_9BILA</name>
<accession>A0A914P237</accession>
<dbReference type="AlphaFoldDB" id="A0A914P237"/>
<dbReference type="Proteomes" id="UP000887578">
    <property type="component" value="Unplaced"/>
</dbReference>
<keyword evidence="1" id="KW-1185">Reference proteome</keyword>
<evidence type="ECO:0000313" key="2">
    <source>
        <dbReference type="WBParaSite" id="PDA_v2.g11885.t1"/>
    </source>
</evidence>
<proteinExistence type="predicted"/>
<reference evidence="2" key="1">
    <citation type="submission" date="2022-11" db="UniProtKB">
        <authorList>
            <consortium name="WormBaseParasite"/>
        </authorList>
    </citation>
    <scope>IDENTIFICATION</scope>
</reference>